<dbReference type="AlphaFoldDB" id="A0A836CDU2"/>
<evidence type="ECO:0000313" key="3">
    <source>
        <dbReference type="Proteomes" id="UP000664859"/>
    </source>
</evidence>
<organism evidence="2 3">
    <name type="scientific">Tribonema minus</name>
    <dbReference type="NCBI Taxonomy" id="303371"/>
    <lineage>
        <taxon>Eukaryota</taxon>
        <taxon>Sar</taxon>
        <taxon>Stramenopiles</taxon>
        <taxon>Ochrophyta</taxon>
        <taxon>PX clade</taxon>
        <taxon>Xanthophyceae</taxon>
        <taxon>Tribonematales</taxon>
        <taxon>Tribonemataceae</taxon>
        <taxon>Tribonema</taxon>
    </lineage>
</organism>
<evidence type="ECO:0000313" key="2">
    <source>
        <dbReference type="EMBL" id="KAG5182800.1"/>
    </source>
</evidence>
<reference evidence="2" key="1">
    <citation type="submission" date="2021-02" db="EMBL/GenBank/DDBJ databases">
        <title>First Annotated Genome of the Yellow-green Alga Tribonema minus.</title>
        <authorList>
            <person name="Mahan K.M."/>
        </authorList>
    </citation>
    <scope>NUCLEOTIDE SEQUENCE</scope>
    <source>
        <strain evidence="2">UTEX B ZZ1240</strain>
    </source>
</reference>
<name>A0A836CDU2_9STRA</name>
<evidence type="ECO:0000256" key="1">
    <source>
        <dbReference type="SAM" id="MobiDB-lite"/>
    </source>
</evidence>
<sequence>MQHTACDSAKQEDGKEDHVHDSAETRSCLRPSKYQRVNDGYGTEATASASESVSSGGGTSGGGISSWGASADAYGGGGARHALWQIHVNPAAAADCCNGADGSGHSSGAGHIGCVASHTGCCAGSCTGLSPSLTPYSRTWTMSDYDCDTSTVVDMATVDTATVDIIASAKTALCAALAFLQWTEQRTLRSCHCIVIGFHGMEGRFDLDVRHNGEVTGCWRDVCVLPWFVKGDASPYDDDFYPEIVKWTSINDFNTRGVDSLFDMPTGVTLKHIAFQPAAVPVNCIPRVYVWR</sequence>
<feature type="compositionally biased region" description="Low complexity" evidence="1">
    <location>
        <begin position="42"/>
        <end position="54"/>
    </location>
</feature>
<keyword evidence="3" id="KW-1185">Reference proteome</keyword>
<proteinExistence type="predicted"/>
<feature type="compositionally biased region" description="Basic and acidic residues" evidence="1">
    <location>
        <begin position="9"/>
        <end position="24"/>
    </location>
</feature>
<gene>
    <name evidence="2" type="ORF">JKP88DRAFT_318276</name>
</gene>
<protein>
    <submittedName>
        <fullName evidence="2">Uncharacterized protein</fullName>
    </submittedName>
</protein>
<feature type="region of interest" description="Disordered" evidence="1">
    <location>
        <begin position="1"/>
        <end position="61"/>
    </location>
</feature>
<accession>A0A836CDU2</accession>
<comment type="caution">
    <text evidence="2">The sequence shown here is derived from an EMBL/GenBank/DDBJ whole genome shotgun (WGS) entry which is preliminary data.</text>
</comment>
<dbReference type="Proteomes" id="UP000664859">
    <property type="component" value="Unassembled WGS sequence"/>
</dbReference>
<dbReference type="EMBL" id="JAFCMP010000224">
    <property type="protein sequence ID" value="KAG5182800.1"/>
    <property type="molecule type" value="Genomic_DNA"/>
</dbReference>